<evidence type="ECO:0000256" key="1">
    <source>
        <dbReference type="SAM" id="MobiDB-lite"/>
    </source>
</evidence>
<dbReference type="AlphaFoldDB" id="A0A182MG61"/>
<dbReference type="PANTHER" id="PTHR21505">
    <property type="entry name" value="MADF DOMAIN-CONTAINING PROTEIN-RELATED"/>
    <property type="match status" value="1"/>
</dbReference>
<dbReference type="InterPro" id="IPR006578">
    <property type="entry name" value="MADF-dom"/>
</dbReference>
<dbReference type="PROSITE" id="PS51029">
    <property type="entry name" value="MADF"/>
    <property type="match status" value="1"/>
</dbReference>
<organism evidence="3 4">
    <name type="scientific">Anopheles culicifacies</name>
    <dbReference type="NCBI Taxonomy" id="139723"/>
    <lineage>
        <taxon>Eukaryota</taxon>
        <taxon>Metazoa</taxon>
        <taxon>Ecdysozoa</taxon>
        <taxon>Arthropoda</taxon>
        <taxon>Hexapoda</taxon>
        <taxon>Insecta</taxon>
        <taxon>Pterygota</taxon>
        <taxon>Neoptera</taxon>
        <taxon>Endopterygota</taxon>
        <taxon>Diptera</taxon>
        <taxon>Nematocera</taxon>
        <taxon>Culicoidea</taxon>
        <taxon>Culicidae</taxon>
        <taxon>Anophelinae</taxon>
        <taxon>Anopheles</taxon>
        <taxon>culicifacies species complex</taxon>
    </lineage>
</organism>
<dbReference type="Proteomes" id="UP000075883">
    <property type="component" value="Unassembled WGS sequence"/>
</dbReference>
<dbReference type="Pfam" id="PF10545">
    <property type="entry name" value="MADF_DNA_bdg"/>
    <property type="match status" value="1"/>
</dbReference>
<reference evidence="4" key="1">
    <citation type="submission" date="2013-09" db="EMBL/GenBank/DDBJ databases">
        <title>The Genome Sequence of Anopheles culicifacies species A.</title>
        <authorList>
            <consortium name="The Broad Institute Genomics Platform"/>
            <person name="Neafsey D.E."/>
            <person name="Besansky N."/>
            <person name="Howell P."/>
            <person name="Walton C."/>
            <person name="Young S.K."/>
            <person name="Zeng Q."/>
            <person name="Gargeya S."/>
            <person name="Fitzgerald M."/>
            <person name="Haas B."/>
            <person name="Abouelleil A."/>
            <person name="Allen A.W."/>
            <person name="Alvarado L."/>
            <person name="Arachchi H.M."/>
            <person name="Berlin A.M."/>
            <person name="Chapman S.B."/>
            <person name="Gainer-Dewar J."/>
            <person name="Goldberg J."/>
            <person name="Griggs A."/>
            <person name="Gujja S."/>
            <person name="Hansen M."/>
            <person name="Howarth C."/>
            <person name="Imamovic A."/>
            <person name="Ireland A."/>
            <person name="Larimer J."/>
            <person name="McCowan C."/>
            <person name="Murphy C."/>
            <person name="Pearson M."/>
            <person name="Poon T.W."/>
            <person name="Priest M."/>
            <person name="Roberts A."/>
            <person name="Saif S."/>
            <person name="Shea T."/>
            <person name="Sisk P."/>
            <person name="Sykes S."/>
            <person name="Wortman J."/>
            <person name="Nusbaum C."/>
            <person name="Birren B."/>
        </authorList>
    </citation>
    <scope>NUCLEOTIDE SEQUENCE [LARGE SCALE GENOMIC DNA]</scope>
    <source>
        <strain evidence="4">A-37</strain>
    </source>
</reference>
<feature type="domain" description="MADF" evidence="2">
    <location>
        <begin position="12"/>
        <end position="106"/>
    </location>
</feature>
<dbReference type="EMBL" id="AXCM01003761">
    <property type="status" value="NOT_ANNOTATED_CDS"/>
    <property type="molecule type" value="Genomic_DNA"/>
</dbReference>
<proteinExistence type="predicted"/>
<evidence type="ECO:0000313" key="3">
    <source>
        <dbReference type="EnsemblMetazoa" id="ACUA017519-PA"/>
    </source>
</evidence>
<feature type="compositionally biased region" description="Polar residues" evidence="1">
    <location>
        <begin position="137"/>
        <end position="154"/>
    </location>
</feature>
<keyword evidence="4" id="KW-1185">Reference proteome</keyword>
<feature type="region of interest" description="Disordered" evidence="1">
    <location>
        <begin position="215"/>
        <end position="236"/>
    </location>
</feature>
<evidence type="ECO:0000259" key="2">
    <source>
        <dbReference type="PROSITE" id="PS51029"/>
    </source>
</evidence>
<dbReference type="PANTHER" id="PTHR21505:SF12">
    <property type="entry name" value="MADF DOMAIN-CONTAINING PROTEIN-RELATED"/>
    <property type="match status" value="1"/>
</dbReference>
<reference evidence="3" key="2">
    <citation type="submission" date="2020-05" db="UniProtKB">
        <authorList>
            <consortium name="EnsemblMetazoa"/>
        </authorList>
    </citation>
    <scope>IDENTIFICATION</scope>
    <source>
        <strain evidence="3">A-37</strain>
    </source>
</reference>
<dbReference type="STRING" id="139723.A0A182MG61"/>
<name>A0A182MG61_9DIPT</name>
<accession>A0A182MG61</accession>
<feature type="region of interest" description="Disordered" evidence="1">
    <location>
        <begin position="137"/>
        <end position="157"/>
    </location>
</feature>
<protein>
    <recommendedName>
        <fullName evidence="2">MADF domain-containing protein</fullName>
    </recommendedName>
</protein>
<evidence type="ECO:0000313" key="4">
    <source>
        <dbReference type="Proteomes" id="UP000075883"/>
    </source>
</evidence>
<dbReference type="SMART" id="SM00595">
    <property type="entry name" value="MADF"/>
    <property type="match status" value="1"/>
</dbReference>
<dbReference type="EnsemblMetazoa" id="ACUA017519-RA">
    <property type="protein sequence ID" value="ACUA017519-PA"/>
    <property type="gene ID" value="ACUA017519"/>
</dbReference>
<dbReference type="VEuPathDB" id="VectorBase:ACUA017519"/>
<sequence>MAGEWKREASELLIKAYKKQPVLYDMRHPRYYNKGVRGKALMEIVEDVMQLRPETTMKDVVRKIQTLRTQFGQELTKARRHSLNGSVYQPTVWWYQGLSFLQNHIKHRSFDPNQSMGDMDSWKAEPDDNSTFNVSIIRNGKSSSPNEMSNPDYENSTDDMEYETEVHYEINPIDMKDIKTVELKPILASGSSNKRESRFIDRDDRKIARISQPVPKDPLRRSTTPEVVEDNTTEHTTTTTTTTLMELKPVNTIGDNALLRSVPVLDERHRSLGHFVGSQMASIKDDYIYYETQMEILNLMNRGILRQLALDKKNNKGDQPQ</sequence>